<dbReference type="AlphaFoldDB" id="A0A9R1XEP9"/>
<name>A0A9R1XEP9_LACSA</name>
<dbReference type="Proteomes" id="UP000235145">
    <property type="component" value="Unassembled WGS sequence"/>
</dbReference>
<accession>A0A9R1XEP9</accession>
<evidence type="ECO:0000313" key="1">
    <source>
        <dbReference type="EMBL" id="KAJ0211795.1"/>
    </source>
</evidence>
<dbReference type="EMBL" id="NBSK02000004">
    <property type="protein sequence ID" value="KAJ0211795.1"/>
    <property type="molecule type" value="Genomic_DNA"/>
</dbReference>
<protein>
    <recommendedName>
        <fullName evidence="3">DDE Tnp4 domain-containing protein</fullName>
    </recommendedName>
</protein>
<evidence type="ECO:0000313" key="2">
    <source>
        <dbReference type="Proteomes" id="UP000235145"/>
    </source>
</evidence>
<reference evidence="1 2" key="1">
    <citation type="journal article" date="2017" name="Nat. Commun.">
        <title>Genome assembly with in vitro proximity ligation data and whole-genome triplication in lettuce.</title>
        <authorList>
            <person name="Reyes-Chin-Wo S."/>
            <person name="Wang Z."/>
            <person name="Yang X."/>
            <person name="Kozik A."/>
            <person name="Arikit S."/>
            <person name="Song C."/>
            <person name="Xia L."/>
            <person name="Froenicke L."/>
            <person name="Lavelle D.O."/>
            <person name="Truco M.J."/>
            <person name="Xia R."/>
            <person name="Zhu S."/>
            <person name="Xu C."/>
            <person name="Xu H."/>
            <person name="Xu X."/>
            <person name="Cox K."/>
            <person name="Korf I."/>
            <person name="Meyers B.C."/>
            <person name="Michelmore R.W."/>
        </authorList>
    </citation>
    <scope>NUCLEOTIDE SEQUENCE [LARGE SCALE GENOMIC DNA]</scope>
    <source>
        <strain evidence="2">cv. Salinas</strain>
        <tissue evidence="1">Seedlings</tissue>
    </source>
</reference>
<evidence type="ECO:0008006" key="3">
    <source>
        <dbReference type="Google" id="ProtNLM"/>
    </source>
</evidence>
<organism evidence="1 2">
    <name type="scientific">Lactuca sativa</name>
    <name type="common">Garden lettuce</name>
    <dbReference type="NCBI Taxonomy" id="4236"/>
    <lineage>
        <taxon>Eukaryota</taxon>
        <taxon>Viridiplantae</taxon>
        <taxon>Streptophyta</taxon>
        <taxon>Embryophyta</taxon>
        <taxon>Tracheophyta</taxon>
        <taxon>Spermatophyta</taxon>
        <taxon>Magnoliopsida</taxon>
        <taxon>eudicotyledons</taxon>
        <taxon>Gunneridae</taxon>
        <taxon>Pentapetalae</taxon>
        <taxon>asterids</taxon>
        <taxon>campanulids</taxon>
        <taxon>Asterales</taxon>
        <taxon>Asteraceae</taxon>
        <taxon>Cichorioideae</taxon>
        <taxon>Cichorieae</taxon>
        <taxon>Lactucinae</taxon>
        <taxon>Lactuca</taxon>
    </lineage>
</organism>
<keyword evidence="2" id="KW-1185">Reference proteome</keyword>
<sequence length="88" mass="9705">MAIVSTFLGFKEGSIGYLEALEDCIGAINGTHMKATVPQRDQIKYVGRNNYVTQNIMWAGCEGSAHDTGIFNEAQRRREVKFPLPANG</sequence>
<comment type="caution">
    <text evidence="1">The sequence shown here is derived from an EMBL/GenBank/DDBJ whole genome shotgun (WGS) entry which is preliminary data.</text>
</comment>
<proteinExistence type="predicted"/>
<gene>
    <name evidence="1" type="ORF">LSAT_V11C400161520</name>
</gene>